<dbReference type="PANTHER" id="PTHR33932:SF4">
    <property type="entry name" value="NA(+)_H(+) ANTIPORTER SUBUNIT B"/>
    <property type="match status" value="1"/>
</dbReference>
<evidence type="ECO:0000256" key="6">
    <source>
        <dbReference type="ARBA" id="ARBA00023136"/>
    </source>
</evidence>
<evidence type="ECO:0000313" key="10">
    <source>
        <dbReference type="Proteomes" id="UP001207528"/>
    </source>
</evidence>
<accession>A0AAW5SKB7</accession>
<keyword evidence="3" id="KW-1003">Cell membrane</keyword>
<dbReference type="InterPro" id="IPR007182">
    <property type="entry name" value="MnhB"/>
</dbReference>
<evidence type="ECO:0000313" key="9">
    <source>
        <dbReference type="EMBL" id="MCV7023458.1"/>
    </source>
</evidence>
<gene>
    <name evidence="9" type="ORF">H7I77_08840</name>
</gene>
<comment type="caution">
    <text evidence="9">The sequence shown here is derived from an EMBL/GenBank/DDBJ whole genome shotgun (WGS) entry which is preliminary data.</text>
</comment>
<proteinExistence type="inferred from homology"/>
<organism evidence="9 10">
    <name type="scientific">Mycolicibacterium novocastrense</name>
    <name type="common">Mycobacterium novocastrense</name>
    <dbReference type="NCBI Taxonomy" id="59813"/>
    <lineage>
        <taxon>Bacteria</taxon>
        <taxon>Bacillati</taxon>
        <taxon>Actinomycetota</taxon>
        <taxon>Actinomycetes</taxon>
        <taxon>Mycobacteriales</taxon>
        <taxon>Mycobacteriaceae</taxon>
        <taxon>Mycolicibacterium</taxon>
    </lineage>
</organism>
<evidence type="ECO:0000256" key="1">
    <source>
        <dbReference type="ARBA" id="ARBA00004651"/>
    </source>
</evidence>
<reference evidence="9" key="2">
    <citation type="journal article" date="2022" name="BMC Genomics">
        <title>Comparative genome analysis of mycobacteria focusing on tRNA and non-coding RNA.</title>
        <authorList>
            <person name="Behra P.R.K."/>
            <person name="Pettersson B.M.F."/>
            <person name="Ramesh M."/>
            <person name="Das S."/>
            <person name="Dasgupta S."/>
            <person name="Kirsebom L.A."/>
        </authorList>
    </citation>
    <scope>NUCLEOTIDE SEQUENCE</scope>
    <source>
        <strain evidence="9">DSM 44203</strain>
    </source>
</reference>
<keyword evidence="6 7" id="KW-0472">Membrane</keyword>
<feature type="domain" description="Na+/H+ antiporter MnhB subunit-related protein" evidence="8">
    <location>
        <begin position="8"/>
        <end position="134"/>
    </location>
</feature>
<dbReference type="InterPro" id="IPR050622">
    <property type="entry name" value="CPA3_antiporter_subunitB"/>
</dbReference>
<evidence type="ECO:0000256" key="7">
    <source>
        <dbReference type="SAM" id="Phobius"/>
    </source>
</evidence>
<dbReference type="Pfam" id="PF04039">
    <property type="entry name" value="MnhB"/>
    <property type="match status" value="1"/>
</dbReference>
<feature type="transmembrane region" description="Helical" evidence="7">
    <location>
        <begin position="70"/>
        <end position="92"/>
    </location>
</feature>
<evidence type="ECO:0000256" key="2">
    <source>
        <dbReference type="ARBA" id="ARBA00009425"/>
    </source>
</evidence>
<name>A0AAW5SKB7_MYCNV</name>
<dbReference type="AlphaFoldDB" id="A0AAW5SKB7"/>
<feature type="transmembrane region" description="Helical" evidence="7">
    <location>
        <begin position="115"/>
        <end position="137"/>
    </location>
</feature>
<dbReference type="GO" id="GO:0005886">
    <property type="term" value="C:plasma membrane"/>
    <property type="evidence" value="ECO:0007669"/>
    <property type="project" value="UniProtKB-SubCell"/>
</dbReference>
<reference evidence="9" key="1">
    <citation type="submission" date="2020-07" db="EMBL/GenBank/DDBJ databases">
        <authorList>
            <person name="Pettersson B.M.F."/>
            <person name="Behra P.R.K."/>
            <person name="Ramesh M."/>
            <person name="Das S."/>
            <person name="Dasgupta S."/>
            <person name="Kirsebom L.A."/>
        </authorList>
    </citation>
    <scope>NUCLEOTIDE SEQUENCE</scope>
    <source>
        <strain evidence="9">DSM 44203</strain>
    </source>
</reference>
<evidence type="ECO:0000259" key="8">
    <source>
        <dbReference type="Pfam" id="PF04039"/>
    </source>
</evidence>
<comment type="subcellular location">
    <subcellularLocation>
        <location evidence="1">Cell membrane</location>
        <topology evidence="1">Multi-pass membrane protein</topology>
    </subcellularLocation>
</comment>
<evidence type="ECO:0000256" key="3">
    <source>
        <dbReference type="ARBA" id="ARBA00022475"/>
    </source>
</evidence>
<keyword evidence="5 7" id="KW-1133">Transmembrane helix</keyword>
<feature type="transmembrane region" description="Helical" evidence="7">
    <location>
        <begin position="38"/>
        <end position="58"/>
    </location>
</feature>
<keyword evidence="4 7" id="KW-0812">Transmembrane</keyword>
<evidence type="ECO:0000256" key="4">
    <source>
        <dbReference type="ARBA" id="ARBA00022692"/>
    </source>
</evidence>
<dbReference type="PANTHER" id="PTHR33932">
    <property type="entry name" value="NA(+)/H(+) ANTIPORTER SUBUNIT B"/>
    <property type="match status" value="1"/>
</dbReference>
<dbReference type="EMBL" id="JACKTI010000027">
    <property type="protein sequence ID" value="MCV7023458.1"/>
    <property type="molecule type" value="Genomic_DNA"/>
</dbReference>
<feature type="transmembrane region" description="Helical" evidence="7">
    <location>
        <begin position="12"/>
        <end position="32"/>
    </location>
</feature>
<evidence type="ECO:0000256" key="5">
    <source>
        <dbReference type="ARBA" id="ARBA00022989"/>
    </source>
</evidence>
<protein>
    <submittedName>
        <fullName evidence="9">MnhB domain-containing protein</fullName>
    </submittedName>
</protein>
<comment type="similarity">
    <text evidence="2">Belongs to the CPA3 antiporters (TC 2.A.63) subunit B family.</text>
</comment>
<dbReference type="Proteomes" id="UP001207528">
    <property type="component" value="Unassembled WGS sequence"/>
</dbReference>
<sequence>MVKRTSVVLRVVARLLLGPSIMVAAALIVKGYTDVGDGFAAGMVVALAIALCYVAFGATDAERLLPPLRYSPHCAVGGLLLSLAVGFFPMLFNAPLFSHEPGPGERVTTFGSLELFTPLIFDLGIFLLVVGVMTVLLHQMAEPDAHAADTADDGREKES</sequence>